<dbReference type="RefSeq" id="WP_005041768.1">
    <property type="nucleotide sequence ID" value="NZ_JAIVEF010000039.1"/>
</dbReference>
<dbReference type="InterPro" id="IPR055943">
    <property type="entry name" value="DUF7521"/>
</dbReference>
<feature type="transmembrane region" description="Helical" evidence="1">
    <location>
        <begin position="6"/>
        <end position="27"/>
    </location>
</feature>
<keyword evidence="1" id="KW-0812">Transmembrane</keyword>
<keyword evidence="1" id="KW-0472">Membrane</keyword>
<feature type="transmembrane region" description="Helical" evidence="1">
    <location>
        <begin position="39"/>
        <end position="61"/>
    </location>
</feature>
<sequence length="91" mass="9596">MELLVALLVVVKIAALVLGGVVSLMAYRAYNRTRIAGLQYFAVGLAVITLGTFLVGVFHHIGGASVTAGMLLESVIICLGFVVMIVGLYRT</sequence>
<dbReference type="EMBL" id="JBHSJG010000001">
    <property type="protein sequence ID" value="MFC4986197.1"/>
    <property type="molecule type" value="Genomic_DNA"/>
</dbReference>
<evidence type="ECO:0000256" key="1">
    <source>
        <dbReference type="SAM" id="Phobius"/>
    </source>
</evidence>
<protein>
    <submittedName>
        <fullName evidence="2">Uncharacterized protein</fullName>
    </submittedName>
</protein>
<proteinExistence type="predicted"/>
<feature type="transmembrane region" description="Helical" evidence="1">
    <location>
        <begin position="67"/>
        <end position="89"/>
    </location>
</feature>
<keyword evidence="1" id="KW-1133">Transmembrane helix</keyword>
<reference evidence="2 3" key="1">
    <citation type="journal article" date="2019" name="Int. J. Syst. Evol. Microbiol.">
        <title>The Global Catalogue of Microorganisms (GCM) 10K type strain sequencing project: providing services to taxonomists for standard genome sequencing and annotation.</title>
        <authorList>
            <consortium name="The Broad Institute Genomics Platform"/>
            <consortium name="The Broad Institute Genome Sequencing Center for Infectious Disease"/>
            <person name="Wu L."/>
            <person name="Ma J."/>
        </authorList>
    </citation>
    <scope>NUCLEOTIDE SEQUENCE [LARGE SCALE GENOMIC DNA]</scope>
    <source>
        <strain evidence="2 3">CGMCC 1.15824</strain>
    </source>
</reference>
<comment type="caution">
    <text evidence="2">The sequence shown here is derived from an EMBL/GenBank/DDBJ whole genome shotgun (WGS) entry which is preliminary data.</text>
</comment>
<dbReference type="Proteomes" id="UP001595925">
    <property type="component" value="Unassembled WGS sequence"/>
</dbReference>
<evidence type="ECO:0000313" key="2">
    <source>
        <dbReference type="EMBL" id="MFC4986197.1"/>
    </source>
</evidence>
<dbReference type="Pfam" id="PF24365">
    <property type="entry name" value="DUF7521"/>
    <property type="match status" value="1"/>
</dbReference>
<organism evidence="2 3">
    <name type="scientific">Saliphagus infecundisoli</name>
    <dbReference type="NCBI Taxonomy" id="1849069"/>
    <lineage>
        <taxon>Archaea</taxon>
        <taxon>Methanobacteriati</taxon>
        <taxon>Methanobacteriota</taxon>
        <taxon>Stenosarchaea group</taxon>
        <taxon>Halobacteria</taxon>
        <taxon>Halobacteriales</taxon>
        <taxon>Natrialbaceae</taxon>
        <taxon>Saliphagus</taxon>
    </lineage>
</organism>
<evidence type="ECO:0000313" key="3">
    <source>
        <dbReference type="Proteomes" id="UP001595925"/>
    </source>
</evidence>
<keyword evidence="3" id="KW-1185">Reference proteome</keyword>
<name>A0ABD5QB31_9EURY</name>
<gene>
    <name evidence="2" type="ORF">ACFPFO_00065</name>
</gene>
<dbReference type="AlphaFoldDB" id="A0ABD5QB31"/>
<accession>A0ABD5QB31</accession>